<dbReference type="GO" id="GO:0043565">
    <property type="term" value="F:sequence-specific DNA binding"/>
    <property type="evidence" value="ECO:0007669"/>
    <property type="project" value="InterPro"/>
</dbReference>
<evidence type="ECO:0000259" key="8">
    <source>
        <dbReference type="PROSITE" id="PS50114"/>
    </source>
</evidence>
<dbReference type="Pfam" id="PF00320">
    <property type="entry name" value="GATA"/>
    <property type="match status" value="1"/>
</dbReference>
<feature type="compositionally biased region" description="Basic and acidic residues" evidence="7">
    <location>
        <begin position="435"/>
        <end position="444"/>
    </location>
</feature>
<evidence type="ECO:0000313" key="10">
    <source>
        <dbReference type="Proteomes" id="UP000275385"/>
    </source>
</evidence>
<gene>
    <name evidence="9" type="ORF">DL546_007277</name>
</gene>
<keyword evidence="4" id="KW-0805">Transcription regulation</keyword>
<sequence>MSAGNYPLPPTLSGEAAERHYQQLPPHSQAQNSPGRTRTNGDAYGQASAAAQALSEPYASGMAPREVGSLSNGKRAALPSLPSINQMVGEPLGPPPNGIAPAPASLGSGPPPSYYPTTRADPRTFTDPARPALGSRMPPPPPLDIPAAQHTPTTHGGHHASRPPSRGPYPAPAQLPSGQYPLPSGSPRHHPPQTNLLHPPPFTNRETPGRYEHRGVPSPRYSNAAPGPAQEPTYGHDRFDRGFASWDYDEKLDRIKTYSHSISHFAESYIRAAREQNGGHPIQSRLPSEGEIKEMLDHIFIIKNCLQDINRMLPESRRSMESDRVDRSMEHKEQSMVTYNHVQPLPPMHTPMQPSQIPLGHHVMPSQGPPSQMTPHAQLPHRPTYSLTEHKHNNKRRGVSLDPSPSGRSSAARYADPPRKRAAPPGRCHSCNRVDTPEWRRGPDGARTLCNACGLHYAKLERKKATELKSIRPKPSGSATQA</sequence>
<dbReference type="PANTHER" id="PTHR47172">
    <property type="entry name" value="OS01G0976800 PROTEIN"/>
    <property type="match status" value="1"/>
</dbReference>
<protein>
    <recommendedName>
        <fullName evidence="8">GATA-type domain-containing protein</fullName>
    </recommendedName>
</protein>
<accession>A0A420YD21</accession>
<evidence type="ECO:0000256" key="5">
    <source>
        <dbReference type="ARBA" id="ARBA00023163"/>
    </source>
</evidence>
<dbReference type="InterPro" id="IPR013088">
    <property type="entry name" value="Znf_NHR/GATA"/>
</dbReference>
<evidence type="ECO:0000313" key="9">
    <source>
        <dbReference type="EMBL" id="RKU45707.1"/>
    </source>
</evidence>
<organism evidence="9 10">
    <name type="scientific">Coniochaeta pulveracea</name>
    <dbReference type="NCBI Taxonomy" id="177199"/>
    <lineage>
        <taxon>Eukaryota</taxon>
        <taxon>Fungi</taxon>
        <taxon>Dikarya</taxon>
        <taxon>Ascomycota</taxon>
        <taxon>Pezizomycotina</taxon>
        <taxon>Sordariomycetes</taxon>
        <taxon>Sordariomycetidae</taxon>
        <taxon>Coniochaetales</taxon>
        <taxon>Coniochaetaceae</taxon>
        <taxon>Coniochaeta</taxon>
    </lineage>
</organism>
<comment type="caution">
    <text evidence="9">The sequence shown here is derived from an EMBL/GenBank/DDBJ whole genome shotgun (WGS) entry which is preliminary data.</text>
</comment>
<feature type="compositionally biased region" description="Low complexity" evidence="7">
    <location>
        <begin position="99"/>
        <end position="108"/>
    </location>
</feature>
<feature type="region of interest" description="Disordered" evidence="7">
    <location>
        <begin position="1"/>
        <end position="236"/>
    </location>
</feature>
<feature type="compositionally biased region" description="Polar residues" evidence="7">
    <location>
        <begin position="25"/>
        <end position="40"/>
    </location>
</feature>
<dbReference type="GO" id="GO:0008270">
    <property type="term" value="F:zinc ion binding"/>
    <property type="evidence" value="ECO:0007669"/>
    <property type="project" value="UniProtKB-KW"/>
</dbReference>
<keyword evidence="2 6" id="KW-0863">Zinc-finger</keyword>
<dbReference type="GO" id="GO:0006355">
    <property type="term" value="P:regulation of DNA-templated transcription"/>
    <property type="evidence" value="ECO:0007669"/>
    <property type="project" value="InterPro"/>
</dbReference>
<dbReference type="PANTHER" id="PTHR47172:SF24">
    <property type="entry name" value="GATA ZINC FINGER DOMAIN-CONTAINING PROTEIN 14-RELATED"/>
    <property type="match status" value="1"/>
</dbReference>
<dbReference type="OrthoDB" id="2162994at2759"/>
<evidence type="ECO:0000256" key="7">
    <source>
        <dbReference type="SAM" id="MobiDB-lite"/>
    </source>
</evidence>
<keyword evidence="10" id="KW-1185">Reference proteome</keyword>
<evidence type="ECO:0000256" key="6">
    <source>
        <dbReference type="PROSITE-ProRule" id="PRU00094"/>
    </source>
</evidence>
<dbReference type="Proteomes" id="UP000275385">
    <property type="component" value="Unassembled WGS sequence"/>
</dbReference>
<dbReference type="SUPFAM" id="SSF57716">
    <property type="entry name" value="Glucocorticoid receptor-like (DNA-binding domain)"/>
    <property type="match status" value="1"/>
</dbReference>
<keyword evidence="3" id="KW-0862">Zinc</keyword>
<evidence type="ECO:0000256" key="4">
    <source>
        <dbReference type="ARBA" id="ARBA00023015"/>
    </source>
</evidence>
<feature type="compositionally biased region" description="Low complexity" evidence="7">
    <location>
        <begin position="43"/>
        <end position="60"/>
    </location>
</feature>
<evidence type="ECO:0000256" key="2">
    <source>
        <dbReference type="ARBA" id="ARBA00022771"/>
    </source>
</evidence>
<dbReference type="CDD" id="cd00202">
    <property type="entry name" value="ZnF_GATA"/>
    <property type="match status" value="1"/>
</dbReference>
<keyword evidence="1" id="KW-0479">Metal-binding</keyword>
<dbReference type="EMBL" id="QVQW01000019">
    <property type="protein sequence ID" value="RKU45707.1"/>
    <property type="molecule type" value="Genomic_DNA"/>
</dbReference>
<dbReference type="SMART" id="SM00401">
    <property type="entry name" value="ZnF_GATA"/>
    <property type="match status" value="1"/>
</dbReference>
<keyword evidence="5" id="KW-0804">Transcription</keyword>
<reference evidence="9 10" key="1">
    <citation type="submission" date="2018-08" db="EMBL/GenBank/DDBJ databases">
        <title>Draft genome of the lignicolous fungus Coniochaeta pulveracea.</title>
        <authorList>
            <person name="Borstlap C.J."/>
            <person name="De Witt R.N."/>
            <person name="Botha A."/>
            <person name="Volschenk H."/>
        </authorList>
    </citation>
    <scope>NUCLEOTIDE SEQUENCE [LARGE SCALE GENOMIC DNA]</scope>
    <source>
        <strain evidence="9 10">CAB683</strain>
    </source>
</reference>
<dbReference type="PROSITE" id="PS00344">
    <property type="entry name" value="GATA_ZN_FINGER_1"/>
    <property type="match status" value="1"/>
</dbReference>
<proteinExistence type="predicted"/>
<dbReference type="Gene3D" id="3.30.50.10">
    <property type="entry name" value="Erythroid Transcription Factor GATA-1, subunit A"/>
    <property type="match status" value="1"/>
</dbReference>
<feature type="region of interest" description="Disordered" evidence="7">
    <location>
        <begin position="357"/>
        <end position="446"/>
    </location>
</feature>
<dbReference type="AlphaFoldDB" id="A0A420YD21"/>
<evidence type="ECO:0000256" key="1">
    <source>
        <dbReference type="ARBA" id="ARBA00022723"/>
    </source>
</evidence>
<dbReference type="PROSITE" id="PS50114">
    <property type="entry name" value="GATA_ZN_FINGER_2"/>
    <property type="match status" value="1"/>
</dbReference>
<dbReference type="STRING" id="177199.A0A420YD21"/>
<evidence type="ECO:0000256" key="3">
    <source>
        <dbReference type="ARBA" id="ARBA00022833"/>
    </source>
</evidence>
<feature type="domain" description="GATA-type" evidence="8">
    <location>
        <begin position="427"/>
        <end position="457"/>
    </location>
</feature>
<name>A0A420YD21_9PEZI</name>
<feature type="region of interest" description="Disordered" evidence="7">
    <location>
        <begin position="462"/>
        <end position="482"/>
    </location>
</feature>
<dbReference type="InterPro" id="IPR000679">
    <property type="entry name" value="Znf_GATA"/>
</dbReference>